<dbReference type="AlphaFoldDB" id="L7JK77"/>
<feature type="domain" description="Glucose-methanol-choline oxidoreductase N-terminal" evidence="4">
    <location>
        <begin position="189"/>
        <end position="212"/>
    </location>
</feature>
<dbReference type="InterPro" id="IPR036188">
    <property type="entry name" value="FAD/NAD-bd_sf"/>
</dbReference>
<dbReference type="InterPro" id="IPR036249">
    <property type="entry name" value="Thioredoxin-like_sf"/>
</dbReference>
<evidence type="ECO:0000259" key="4">
    <source>
        <dbReference type="PROSITE" id="PS00623"/>
    </source>
</evidence>
<dbReference type="PROSITE" id="PS00623">
    <property type="entry name" value="GMC_OXRED_1"/>
    <property type="match status" value="1"/>
</dbReference>
<dbReference type="EMBL" id="JH795325">
    <property type="protein sequence ID" value="ELQ68651.1"/>
    <property type="molecule type" value="Genomic_DNA"/>
</dbReference>
<keyword evidence="2" id="KW-0274">FAD</keyword>
<dbReference type="SUPFAM" id="SSF54373">
    <property type="entry name" value="FAD-linked reductases, C-terminal domain"/>
    <property type="match status" value="1"/>
</dbReference>
<dbReference type="Pfam" id="PF00732">
    <property type="entry name" value="GMC_oxred_N"/>
    <property type="match status" value="1"/>
</dbReference>
<sequence length="878" mass="97178">MLAGGVQPYRLDEQLRVAALTPVRPSPSVTPSPAVKVVTDPRIGKKWFTFGGIARLLRLPICVDLNQRLIHCISFGGLVWELSARDQEPSFAATLEKELSVVTVLYFPGIFERVVGAGPAGCTIAARLADSNAQPSVLLLEAGADDGTDMTKRMSSNRFMQRYDESQTWGYESEPTESLGDRGFPLDRGKGLGGSTAVNFSCWTRGPKDDMDEMARLTGDSSWEWERTVERFKSIESFHGDLEEMPKGAGNYIQSTQNTSYGTDGPIHISFPQKWDAEVTDMIDIWKENGYALNKDLSDGSMLGLSVTPSTEYRGVRVTAADVLFPRPSNLNIMVEAPVHRVLFDEQKRATGVQLIDGRQLHVSKEVIISAGALDSPKILMHSGIGPEDQLTKFDIPVLHDLPGVGANYADHYHASFVWRRKEHTSIRPDFFSDPKRIEKAQRDWELYRTGDYVTLGTQLSTGFFKSEATLKSAEFQALPDKEKQRMWKPTIPTYEIVWNATAPMYYETTKKLPALSVALLILLNSQGRGAFTLQSADPALPLRFAPDFLRAPYDRRAAVEATRELLKVTSSEAFQRDNVQAVFAPASDSDEDILAFWRDTTSSTWHMCGTIMMATKADGEGDGGDPGCVDTGFCVHGVEGLRVADMSIMPILPSAHTQSTAYQIGMIAAEKLIEDKTSPASVLLSRMSLPVSLSSSTSPLFWCSCPLVRPYSRHPTVSKLQAELRSELWSSVARRRPEKKPRDTVTLFHKASSPASMRVLTLLKQTAASASETATEDQVGDHSAHNETQRSRPEFELNVTEDLPTEGQLQTILEYIGQPAIPELVKGANSVTEALKKYKSDKESFQRPVVVDWNNGRAAIGENESQILKMLNELKKD</sequence>
<feature type="compositionally biased region" description="Basic and acidic residues" evidence="3">
    <location>
        <begin position="780"/>
        <end position="796"/>
    </location>
</feature>
<gene>
    <name evidence="6" type="ORF">OOW_P131scaffold00223g18</name>
</gene>
<evidence type="ECO:0000256" key="3">
    <source>
        <dbReference type="SAM" id="MobiDB-lite"/>
    </source>
</evidence>
<dbReference type="Pfam" id="PF07955">
    <property type="entry name" value="DUF1687"/>
    <property type="match status" value="1"/>
</dbReference>
<dbReference type="Gene3D" id="3.30.560.10">
    <property type="entry name" value="Glucose Oxidase, domain 3"/>
    <property type="match status" value="1"/>
</dbReference>
<dbReference type="SUPFAM" id="SSF52833">
    <property type="entry name" value="Thioredoxin-like"/>
    <property type="match status" value="1"/>
</dbReference>
<comment type="similarity">
    <text evidence="1 2">Belongs to the GMC oxidoreductase family.</text>
</comment>
<protein>
    <submittedName>
        <fullName evidence="6">Choline dehydrogenase</fullName>
    </submittedName>
</protein>
<dbReference type="Pfam" id="PF05199">
    <property type="entry name" value="GMC_oxred_C"/>
    <property type="match status" value="1"/>
</dbReference>
<dbReference type="GO" id="GO:0050660">
    <property type="term" value="F:flavin adenine dinucleotide binding"/>
    <property type="evidence" value="ECO:0007669"/>
    <property type="project" value="InterPro"/>
</dbReference>
<feature type="region of interest" description="Disordered" evidence="3">
    <location>
        <begin position="771"/>
        <end position="798"/>
    </location>
</feature>
<proteinExistence type="inferred from homology"/>
<dbReference type="SUPFAM" id="SSF51905">
    <property type="entry name" value="FAD/NAD(P)-binding domain"/>
    <property type="match status" value="1"/>
</dbReference>
<dbReference type="InterPro" id="IPR000172">
    <property type="entry name" value="GMC_OxRdtase_N"/>
</dbReference>
<evidence type="ECO:0000256" key="1">
    <source>
        <dbReference type="ARBA" id="ARBA00010790"/>
    </source>
</evidence>
<evidence type="ECO:0000313" key="6">
    <source>
        <dbReference type="EMBL" id="ELQ68651.1"/>
    </source>
</evidence>
<feature type="domain" description="Glucose-methanol-choline oxidoreductase N-terminal" evidence="5">
    <location>
        <begin position="372"/>
        <end position="386"/>
    </location>
</feature>
<dbReference type="Pfam" id="PF13450">
    <property type="entry name" value="NAD_binding_8"/>
    <property type="match status" value="1"/>
</dbReference>
<accession>L7JK77</accession>
<dbReference type="PROSITE" id="PS00624">
    <property type="entry name" value="GMC_OXRED_2"/>
    <property type="match status" value="1"/>
</dbReference>
<dbReference type="PANTHER" id="PTHR11552">
    <property type="entry name" value="GLUCOSE-METHANOL-CHOLINE GMC OXIDOREDUCTASE"/>
    <property type="match status" value="1"/>
</dbReference>
<dbReference type="Gene3D" id="3.40.30.10">
    <property type="entry name" value="Glutaredoxin"/>
    <property type="match status" value="1"/>
</dbReference>
<name>L7JK77_PYRO1</name>
<organism>
    <name type="scientific">Pyricularia oryzae (strain P131)</name>
    <name type="common">Rice blast fungus</name>
    <name type="synonym">Magnaporthe oryzae</name>
    <dbReference type="NCBI Taxonomy" id="1143193"/>
    <lineage>
        <taxon>Eukaryota</taxon>
        <taxon>Fungi</taxon>
        <taxon>Dikarya</taxon>
        <taxon>Ascomycota</taxon>
        <taxon>Pezizomycotina</taxon>
        <taxon>Sordariomycetes</taxon>
        <taxon>Sordariomycetidae</taxon>
        <taxon>Magnaporthales</taxon>
        <taxon>Pyriculariaceae</taxon>
        <taxon>Pyricularia</taxon>
    </lineage>
</organism>
<evidence type="ECO:0000259" key="5">
    <source>
        <dbReference type="PROSITE" id="PS00624"/>
    </source>
</evidence>
<dbReference type="Gene3D" id="3.50.50.60">
    <property type="entry name" value="FAD/NAD(P)-binding domain"/>
    <property type="match status" value="1"/>
</dbReference>
<dbReference type="InterPro" id="IPR012882">
    <property type="entry name" value="Fmp46"/>
</dbReference>
<dbReference type="PANTHER" id="PTHR11552:SF134">
    <property type="entry name" value="GLUCOSE-METHANOL-CHOLINE OXIDOREDUCTASE N-TERMINAL DOMAIN-CONTAINING PROTEIN"/>
    <property type="match status" value="1"/>
</dbReference>
<dbReference type="InterPro" id="IPR007867">
    <property type="entry name" value="GMC_OxRtase_C"/>
</dbReference>
<reference evidence="6" key="1">
    <citation type="journal article" date="2012" name="PLoS Genet.">
        <title>Comparative analysis of the genomes of two field isolates of the rice blast fungus Magnaporthe oryzae.</title>
        <authorList>
            <person name="Xue M."/>
            <person name="Yang J."/>
            <person name="Li Z."/>
            <person name="Hu S."/>
            <person name="Yao N."/>
            <person name="Dean R.A."/>
            <person name="Zhao W."/>
            <person name="Shen M."/>
            <person name="Zhang H."/>
            <person name="Li C."/>
            <person name="Liu L."/>
            <person name="Cao L."/>
            <person name="Xu X."/>
            <person name="Xing Y."/>
            <person name="Hsiang T."/>
            <person name="Zhang Z."/>
            <person name="Xu J.R."/>
            <person name="Peng Y.L."/>
        </authorList>
    </citation>
    <scope>NUCLEOTIDE SEQUENCE [LARGE SCALE GENOMIC DNA]</scope>
    <source>
        <strain evidence="6">P131</strain>
    </source>
</reference>
<dbReference type="GO" id="GO:0016614">
    <property type="term" value="F:oxidoreductase activity, acting on CH-OH group of donors"/>
    <property type="evidence" value="ECO:0007669"/>
    <property type="project" value="InterPro"/>
</dbReference>
<keyword evidence="2" id="KW-0285">Flavoprotein</keyword>
<evidence type="ECO:0000256" key="2">
    <source>
        <dbReference type="RuleBase" id="RU003968"/>
    </source>
</evidence>
<dbReference type="GO" id="GO:0005739">
    <property type="term" value="C:mitochondrion"/>
    <property type="evidence" value="ECO:0007669"/>
    <property type="project" value="InterPro"/>
</dbReference>
<dbReference type="InterPro" id="IPR012132">
    <property type="entry name" value="GMC_OxRdtase"/>
</dbReference>